<dbReference type="Proteomes" id="UP000035680">
    <property type="component" value="Unassembled WGS sequence"/>
</dbReference>
<proteinExistence type="predicted"/>
<protein>
    <submittedName>
        <fullName evidence="2">Uncharacterized protein</fullName>
    </submittedName>
</protein>
<evidence type="ECO:0000313" key="2">
    <source>
        <dbReference type="WBParaSite" id="SVE_1616400.1"/>
    </source>
</evidence>
<evidence type="ECO:0000313" key="1">
    <source>
        <dbReference type="Proteomes" id="UP000035680"/>
    </source>
</evidence>
<dbReference type="WBParaSite" id="SVE_1616400.1">
    <property type="protein sequence ID" value="SVE_1616400.1"/>
    <property type="gene ID" value="SVE_1616400"/>
</dbReference>
<name>A0A0K0FV00_STRVS</name>
<reference evidence="1" key="1">
    <citation type="submission" date="2014-07" db="EMBL/GenBank/DDBJ databases">
        <authorList>
            <person name="Martin A.A"/>
            <person name="De Silva N."/>
        </authorList>
    </citation>
    <scope>NUCLEOTIDE SEQUENCE</scope>
</reference>
<accession>A0A0K0FV00</accession>
<keyword evidence="1" id="KW-1185">Reference proteome</keyword>
<sequence length="350" mass="39775">MHLQDNSRLLNRRRRYFSESEKGNVNTDEVNVHNGSPSRRFLENVMEKLHIRPRRATTHNILKTLPNKLVNSLDEDLGFPPEEHESPPSVVVPLHRSLHDVIEEDVNKEKVQRENIKNENGSTVATCLIRQNRVIKSQGVFLVFPENNDQNNTEYFTNSNASSDAQLFKEITNDGDLYISCSNLLSESYINDSDSNISSGCSPTVNYMTHQTDSLQSQHIPIISTKKRNSLAQKMKATFKGRNRAASLCTSTLQRDFSAERFNNNNNSNMSEAIQITNNTKKSGSTTGLSHSFKTTNMMYSRPYQKSSEGLPEEISHSPRGKGLLIKEIRQTPRERWFLVCVKKMNIVAS</sequence>
<dbReference type="AlphaFoldDB" id="A0A0K0FV00"/>
<organism evidence="1 2">
    <name type="scientific">Strongyloides venezuelensis</name>
    <name type="common">Threadworm</name>
    <dbReference type="NCBI Taxonomy" id="75913"/>
    <lineage>
        <taxon>Eukaryota</taxon>
        <taxon>Metazoa</taxon>
        <taxon>Ecdysozoa</taxon>
        <taxon>Nematoda</taxon>
        <taxon>Chromadorea</taxon>
        <taxon>Rhabditida</taxon>
        <taxon>Tylenchina</taxon>
        <taxon>Panagrolaimomorpha</taxon>
        <taxon>Strongyloidoidea</taxon>
        <taxon>Strongyloididae</taxon>
        <taxon>Strongyloides</taxon>
    </lineage>
</organism>
<reference evidence="2" key="2">
    <citation type="submission" date="2015-08" db="UniProtKB">
        <authorList>
            <consortium name="WormBaseParasite"/>
        </authorList>
    </citation>
    <scope>IDENTIFICATION</scope>
</reference>